<keyword evidence="1" id="KW-0472">Membrane</keyword>
<name>A0ABY9XCG1_9BACT</name>
<keyword evidence="1" id="KW-0812">Transmembrane</keyword>
<feature type="transmembrane region" description="Helical" evidence="1">
    <location>
        <begin position="20"/>
        <end position="45"/>
    </location>
</feature>
<keyword evidence="3" id="KW-1185">Reference proteome</keyword>
<keyword evidence="1" id="KW-1133">Transmembrane helix</keyword>
<gene>
    <name evidence="2" type="ORF">F0U60_53215</name>
</gene>
<sequence length="67" mass="6780">MRFSAVEDAVGWLKKHRTELLVGTVVVIAGVTFVTISAGTGLLVLSPLVLMASASSADAPVRGGGAQ</sequence>
<evidence type="ECO:0000313" key="2">
    <source>
        <dbReference type="EMBL" id="WNG53085.1"/>
    </source>
</evidence>
<evidence type="ECO:0000256" key="1">
    <source>
        <dbReference type="SAM" id="Phobius"/>
    </source>
</evidence>
<dbReference type="EMBL" id="CP043494">
    <property type="protein sequence ID" value="WNG53085.1"/>
    <property type="molecule type" value="Genomic_DNA"/>
</dbReference>
<reference evidence="2 3" key="1">
    <citation type="submission" date="2019-08" db="EMBL/GenBank/DDBJ databases">
        <title>Archangium and Cystobacter genomes.</title>
        <authorList>
            <person name="Chen I.-C.K."/>
            <person name="Wielgoss S."/>
        </authorList>
    </citation>
    <scope>NUCLEOTIDE SEQUENCE [LARGE SCALE GENOMIC DNA]</scope>
    <source>
        <strain evidence="2 3">Cbm 6</strain>
    </source>
</reference>
<evidence type="ECO:0000313" key="3">
    <source>
        <dbReference type="Proteomes" id="UP001611383"/>
    </source>
</evidence>
<dbReference type="Proteomes" id="UP001611383">
    <property type="component" value="Chromosome"/>
</dbReference>
<protein>
    <submittedName>
        <fullName evidence="2">Uncharacterized protein</fullName>
    </submittedName>
</protein>
<accession>A0ABY9XCG1</accession>
<organism evidence="2 3">
    <name type="scientific">Archangium minus</name>
    <dbReference type="NCBI Taxonomy" id="83450"/>
    <lineage>
        <taxon>Bacteria</taxon>
        <taxon>Pseudomonadati</taxon>
        <taxon>Myxococcota</taxon>
        <taxon>Myxococcia</taxon>
        <taxon>Myxococcales</taxon>
        <taxon>Cystobacterineae</taxon>
        <taxon>Archangiaceae</taxon>
        <taxon>Archangium</taxon>
    </lineage>
</organism>
<proteinExistence type="predicted"/>